<keyword evidence="2" id="KW-0472">Membrane</keyword>
<feature type="transmembrane region" description="Helical" evidence="2">
    <location>
        <begin position="328"/>
        <end position="346"/>
    </location>
</feature>
<dbReference type="SUPFAM" id="SSF81442">
    <property type="entry name" value="Cytochrome c oxidase subunit I-like"/>
    <property type="match status" value="1"/>
</dbReference>
<keyword evidence="1" id="KW-0813">Transport</keyword>
<dbReference type="GO" id="GO:0009060">
    <property type="term" value="P:aerobic respiration"/>
    <property type="evidence" value="ECO:0007669"/>
    <property type="project" value="InterPro"/>
</dbReference>
<dbReference type="GO" id="GO:0004129">
    <property type="term" value="F:cytochrome-c oxidase activity"/>
    <property type="evidence" value="ECO:0007669"/>
    <property type="project" value="InterPro"/>
</dbReference>
<feature type="transmembrane region" description="Helical" evidence="2">
    <location>
        <begin position="397"/>
        <end position="418"/>
    </location>
</feature>
<dbReference type="EMBL" id="CP017315">
    <property type="protein sequence ID" value="AQS42096.1"/>
    <property type="molecule type" value="Genomic_DNA"/>
</dbReference>
<dbReference type="GO" id="GO:0016020">
    <property type="term" value="C:membrane"/>
    <property type="evidence" value="ECO:0007669"/>
    <property type="project" value="InterPro"/>
</dbReference>
<feature type="transmembrane region" description="Helical" evidence="2">
    <location>
        <begin position="295"/>
        <end position="316"/>
    </location>
</feature>
<feature type="transmembrane region" description="Helical" evidence="2">
    <location>
        <begin position="32"/>
        <end position="56"/>
    </location>
</feature>
<dbReference type="STRING" id="1902579.BHV28_14130"/>
<dbReference type="InterPro" id="IPR023616">
    <property type="entry name" value="Cyt_c_oxase-like_su1_dom"/>
</dbReference>
<feature type="transmembrane region" description="Helical" evidence="2">
    <location>
        <begin position="76"/>
        <end position="103"/>
    </location>
</feature>
<dbReference type="PANTHER" id="PTHR10422:SF18">
    <property type="entry name" value="CYTOCHROME C OXIDASE SUBUNIT 1"/>
    <property type="match status" value="1"/>
</dbReference>
<feature type="transmembrane region" description="Helical" evidence="2">
    <location>
        <begin position="145"/>
        <end position="173"/>
    </location>
</feature>
<keyword evidence="5" id="KW-1185">Reference proteome</keyword>
<dbReference type="PANTHER" id="PTHR10422">
    <property type="entry name" value="CYTOCHROME C OXIDASE SUBUNIT 1"/>
    <property type="match status" value="1"/>
</dbReference>
<dbReference type="PRINTS" id="PR01165">
    <property type="entry name" value="CYCOXIDASEI"/>
</dbReference>
<dbReference type="Gene3D" id="1.20.210.10">
    <property type="entry name" value="Cytochrome c oxidase-like, subunit I domain"/>
    <property type="match status" value="1"/>
</dbReference>
<feature type="transmembrane region" description="Helical" evidence="2">
    <location>
        <begin position="424"/>
        <end position="442"/>
    </location>
</feature>
<feature type="transmembrane region" description="Helical" evidence="2">
    <location>
        <begin position="115"/>
        <end position="133"/>
    </location>
</feature>
<evidence type="ECO:0000256" key="2">
    <source>
        <dbReference type="SAM" id="Phobius"/>
    </source>
</evidence>
<keyword evidence="2" id="KW-1133">Transmembrane helix</keyword>
<accession>A0A1U9JW71</accession>
<dbReference type="AlphaFoldDB" id="A0A1U9JW71"/>
<feature type="transmembrane region" description="Helical" evidence="2">
    <location>
        <begin position="262"/>
        <end position="283"/>
    </location>
</feature>
<organism evidence="4 5">
    <name type="scientific">Candidatus Tokpelaia hoelldobleri</name>
    <dbReference type="NCBI Taxonomy" id="1902579"/>
    <lineage>
        <taxon>Bacteria</taxon>
        <taxon>Pseudomonadati</taxon>
        <taxon>Pseudomonadota</taxon>
        <taxon>Alphaproteobacteria</taxon>
        <taxon>Hyphomicrobiales</taxon>
        <taxon>Candidatus Tokpelaia</taxon>
    </lineage>
</organism>
<reference evidence="4 5" key="2">
    <citation type="journal article" date="2016" name="Sci. Rep.">
        <title>The genome of Rhizobiales bacteria in predatory ants reveals urease gene functions but no genes for nitrogen fixation.</title>
        <authorList>
            <person name="Neuvonen M.M."/>
            <person name="Tamarit D."/>
            <person name="Naslund K."/>
            <person name="Liebig J."/>
            <person name="Feldhaar H."/>
            <person name="Moran N.A."/>
            <person name="Guy L."/>
            <person name="Andersson S.G."/>
        </authorList>
    </citation>
    <scope>NUCLEOTIDE SEQUENCE [LARGE SCALE GENOMIC DNA]</scope>
    <source>
        <strain evidence="4 5">Hsal</strain>
    </source>
</reference>
<keyword evidence="2" id="KW-0812">Transmembrane</keyword>
<dbReference type="KEGG" id="thd:BHV28_14130"/>
<reference evidence="4 5" key="1">
    <citation type="journal article" date="2010" name="Science">
        <title>Genomic comparison of the ants Camponotus floridanus and Harpegnathos saltator.</title>
        <authorList>
            <person name="Bonasio R."/>
            <person name="Zhang G."/>
            <person name="Ye C."/>
            <person name="Mutti N.S."/>
            <person name="Fang X."/>
            <person name="Qin N."/>
            <person name="Donahue G."/>
            <person name="Yang P."/>
            <person name="Li Q."/>
            <person name="Li C."/>
            <person name="Zhang P."/>
            <person name="Huang Z."/>
            <person name="Berger S.L."/>
            <person name="Reinberg D."/>
            <person name="Wang J."/>
            <person name="Liebig J."/>
        </authorList>
    </citation>
    <scope>NUCLEOTIDE SEQUENCE [LARGE SCALE GENOMIC DNA]</scope>
    <source>
        <strain evidence="4 5">Hsal</strain>
    </source>
</reference>
<dbReference type="GO" id="GO:0020037">
    <property type="term" value="F:heme binding"/>
    <property type="evidence" value="ECO:0007669"/>
    <property type="project" value="InterPro"/>
</dbReference>
<feature type="domain" description="Cytochrome oxidase subunit I profile" evidence="3">
    <location>
        <begin position="2"/>
        <end position="416"/>
    </location>
</feature>
<feature type="transmembrane region" description="Helical" evidence="2">
    <location>
        <begin position="185"/>
        <end position="213"/>
    </location>
</feature>
<dbReference type="GO" id="GO:0015990">
    <property type="term" value="P:electron transport coupled proton transport"/>
    <property type="evidence" value="ECO:0007669"/>
    <property type="project" value="TreeGrafter"/>
</dbReference>
<keyword evidence="1" id="KW-0679">Respiratory chain</keyword>
<evidence type="ECO:0000259" key="3">
    <source>
        <dbReference type="PROSITE" id="PS50855"/>
    </source>
</evidence>
<sequence length="477" mass="52419">MQLCRHGYKSRNTGHDVLSFLFLSTDHKTIGWLYFALAIIGGVAGFALSVWLRVALEGQGVLYTSMNGAMQFRSAHAQFMIFFMLLPALFGGFGNWLLPLMLGVGNVAFARLNRLAFWLFALGFALFIVVQLSAGSGAVNHTVTAVLLCLVLYAGVISLVLQAVNFIVTILVMRPPVIRFQDCPPFVWAVLITSGLLLFYLPVMLGWGSLALWRGGAAQQWFIHWQDMLNHPELYVLLLPVFGIISHIVTTFSRSPLYGQKYVIAVMAFIGLAGFALWAQTIFAGRDLEQIKTWLAISPLLIGLPMLFLTLSWLVTMSGKPVTWQVPMLWAGGCLFSLVAGIGLMADLVWKVSLTGLPLSFMLHVHYVLSLSAVFALCAGWYFWFPKMAGLQIRVTTGMLHFWLMFIAAQLLFLPLGMAKTGSMLAACSVGVFIYGIVEAFVRGIPAGDNPWGEGATTLEWQLSSPPQVVNAQGRPA</sequence>
<evidence type="ECO:0000313" key="4">
    <source>
        <dbReference type="EMBL" id="AQS42096.1"/>
    </source>
</evidence>
<dbReference type="InterPro" id="IPR000883">
    <property type="entry name" value="Cyt_C_Oxase_1"/>
</dbReference>
<dbReference type="InterPro" id="IPR036927">
    <property type="entry name" value="Cyt_c_oxase-like_su1_sf"/>
</dbReference>
<proteinExistence type="predicted"/>
<dbReference type="GO" id="GO:0022904">
    <property type="term" value="P:respiratory electron transport chain"/>
    <property type="evidence" value="ECO:0007669"/>
    <property type="project" value="TreeGrafter"/>
</dbReference>
<feature type="transmembrane region" description="Helical" evidence="2">
    <location>
        <begin position="366"/>
        <end position="385"/>
    </location>
</feature>
<name>A0A1U9JW71_9HYPH</name>
<gene>
    <name evidence="4" type="ORF">BHV28_14130</name>
</gene>
<feature type="transmembrane region" description="Helical" evidence="2">
    <location>
        <begin position="233"/>
        <end position="250"/>
    </location>
</feature>
<protein>
    <submittedName>
        <fullName evidence="4">Cytochrome c oxidase subunit 1</fullName>
    </submittedName>
</protein>
<evidence type="ECO:0000256" key="1">
    <source>
        <dbReference type="ARBA" id="ARBA00022660"/>
    </source>
</evidence>
<dbReference type="Pfam" id="PF00115">
    <property type="entry name" value="COX1"/>
    <property type="match status" value="1"/>
</dbReference>
<dbReference type="Proteomes" id="UP000188912">
    <property type="component" value="Chromosome"/>
</dbReference>
<dbReference type="PROSITE" id="PS50855">
    <property type="entry name" value="COX1"/>
    <property type="match status" value="1"/>
</dbReference>
<evidence type="ECO:0000313" key="5">
    <source>
        <dbReference type="Proteomes" id="UP000188912"/>
    </source>
</evidence>
<keyword evidence="1" id="KW-0249">Electron transport</keyword>